<gene>
    <name evidence="10" type="ORF">ACFSQ3_12800</name>
</gene>
<dbReference type="Proteomes" id="UP001597393">
    <property type="component" value="Unassembled WGS sequence"/>
</dbReference>
<evidence type="ECO:0000313" key="11">
    <source>
        <dbReference type="Proteomes" id="UP001597393"/>
    </source>
</evidence>
<dbReference type="Pfam" id="PF07715">
    <property type="entry name" value="Plug"/>
    <property type="match status" value="1"/>
</dbReference>
<dbReference type="InterPro" id="IPR037066">
    <property type="entry name" value="Plug_dom_sf"/>
</dbReference>
<dbReference type="PROSITE" id="PS52016">
    <property type="entry name" value="TONB_DEPENDENT_REC_3"/>
    <property type="match status" value="1"/>
</dbReference>
<dbReference type="RefSeq" id="WP_380869955.1">
    <property type="nucleotide sequence ID" value="NZ_JBHUMA010000006.1"/>
</dbReference>
<evidence type="ECO:0000256" key="6">
    <source>
        <dbReference type="ARBA" id="ARBA00023136"/>
    </source>
</evidence>
<dbReference type="InterPro" id="IPR039426">
    <property type="entry name" value="TonB-dep_rcpt-like"/>
</dbReference>
<dbReference type="PANTHER" id="PTHR30069">
    <property type="entry name" value="TONB-DEPENDENT OUTER MEMBRANE RECEPTOR"/>
    <property type="match status" value="1"/>
</dbReference>
<keyword evidence="10" id="KW-0675">Receptor</keyword>
<keyword evidence="4 8" id="KW-0812">Transmembrane</keyword>
<keyword evidence="5" id="KW-0732">Signal</keyword>
<sequence>MPLSDTVRVREQVDIKEVNVQKVTDRALINQSPFAVRSIDIRKEYSKGGDIGEVMNRSMGMRLRSDGNIGAPVNINLGGLQGKAVRLFRDGIPIELYGRAFSLGMIPVNMLERVDIYNGVMPISIAGDALGGGVNMITRNETESTFGATYELASFNTHRATANLLWQDKKQEWYVGGLGSFNYSDNSYDVHVPVINLETGVATYKDLPRFHDAIRSQYVEGFVGVKNKAWADDLRLTILQSNFYKELQHDARMDKVFGEPTSNNAHYGGMLHYKKRLFADKLSIHAFGTYSYFNTQFVDTARVRYAWDQSIVGTTPTPGEINLGNNQHLDYHMLSNRLQVSYALSDRHQVDFSQMSFWQRRIGSDPLGAISALENIDVLSVPANYKKSNMGLGLTSSWLDGKLESVLGLKYYRFTTQGYATDNFNLGWRAESSDDRFGHLAGLRWDVGAFRLKTSYEYATRLPDEIEIFGDAQTIKENMELKPERSHNLNLGTEYNYQQGKQSFTASAGLFYRRVRDIIFLQLDIPFNRYINYNQSKIAGFETEIIYKPFRFADIGGNVTYQDIRRVNVEAMFRMDEGARVPNQPFFFGNLWANISFEDVVRSGDRISLNWNAQYTHRFYLLSIPRSQEPGVWEKTPDFQSSMVIPNDGRLGQWGHNAGVYYHLASKQWTLAAESRNIGNTRLYDNFSVQRLGRSFHIKLIYQLF</sequence>
<comment type="similarity">
    <text evidence="8">Belongs to the TonB-dependent receptor family.</text>
</comment>
<dbReference type="SUPFAM" id="SSF56935">
    <property type="entry name" value="Porins"/>
    <property type="match status" value="1"/>
</dbReference>
<feature type="domain" description="TonB-dependent receptor plug" evidence="9">
    <location>
        <begin position="47"/>
        <end position="132"/>
    </location>
</feature>
<keyword evidence="11" id="KW-1185">Reference proteome</keyword>
<accession>A0ABW5NM63</accession>
<dbReference type="Gene3D" id="2.40.170.20">
    <property type="entry name" value="TonB-dependent receptor, beta-barrel domain"/>
    <property type="match status" value="1"/>
</dbReference>
<evidence type="ECO:0000256" key="4">
    <source>
        <dbReference type="ARBA" id="ARBA00022692"/>
    </source>
</evidence>
<evidence type="ECO:0000256" key="7">
    <source>
        <dbReference type="ARBA" id="ARBA00023237"/>
    </source>
</evidence>
<dbReference type="PANTHER" id="PTHR30069:SF29">
    <property type="entry name" value="HEMOGLOBIN AND HEMOGLOBIN-HAPTOGLOBIN-BINDING PROTEIN 1-RELATED"/>
    <property type="match status" value="1"/>
</dbReference>
<dbReference type="InterPro" id="IPR012910">
    <property type="entry name" value="Plug_dom"/>
</dbReference>
<evidence type="ECO:0000256" key="1">
    <source>
        <dbReference type="ARBA" id="ARBA00004571"/>
    </source>
</evidence>
<evidence type="ECO:0000256" key="8">
    <source>
        <dbReference type="PROSITE-ProRule" id="PRU01360"/>
    </source>
</evidence>
<dbReference type="InterPro" id="IPR036942">
    <property type="entry name" value="Beta-barrel_TonB_sf"/>
</dbReference>
<dbReference type="Gene3D" id="2.170.130.10">
    <property type="entry name" value="TonB-dependent receptor, plug domain"/>
    <property type="match status" value="1"/>
</dbReference>
<evidence type="ECO:0000256" key="2">
    <source>
        <dbReference type="ARBA" id="ARBA00022448"/>
    </source>
</evidence>
<name>A0ABW5NM63_9SPHI</name>
<protein>
    <submittedName>
        <fullName evidence="10">TonB-dependent receptor plug domain-containing protein</fullName>
    </submittedName>
</protein>
<evidence type="ECO:0000256" key="3">
    <source>
        <dbReference type="ARBA" id="ARBA00022452"/>
    </source>
</evidence>
<organism evidence="10 11">
    <name type="scientific">Sphingobacterium corticis</name>
    <dbReference type="NCBI Taxonomy" id="1812823"/>
    <lineage>
        <taxon>Bacteria</taxon>
        <taxon>Pseudomonadati</taxon>
        <taxon>Bacteroidota</taxon>
        <taxon>Sphingobacteriia</taxon>
        <taxon>Sphingobacteriales</taxon>
        <taxon>Sphingobacteriaceae</taxon>
        <taxon>Sphingobacterium</taxon>
    </lineage>
</organism>
<dbReference type="EMBL" id="JBHUMA010000006">
    <property type="protein sequence ID" value="MFD2599831.1"/>
    <property type="molecule type" value="Genomic_DNA"/>
</dbReference>
<keyword evidence="7 8" id="KW-0998">Cell outer membrane</keyword>
<comment type="subcellular location">
    <subcellularLocation>
        <location evidence="1 8">Cell outer membrane</location>
        <topology evidence="1 8">Multi-pass membrane protein</topology>
    </subcellularLocation>
</comment>
<evidence type="ECO:0000259" key="9">
    <source>
        <dbReference type="Pfam" id="PF07715"/>
    </source>
</evidence>
<keyword evidence="3 8" id="KW-1134">Transmembrane beta strand</keyword>
<evidence type="ECO:0000313" key="10">
    <source>
        <dbReference type="EMBL" id="MFD2599831.1"/>
    </source>
</evidence>
<keyword evidence="2 8" id="KW-0813">Transport</keyword>
<keyword evidence="6 8" id="KW-0472">Membrane</keyword>
<comment type="caution">
    <text evidence="10">The sequence shown here is derived from an EMBL/GenBank/DDBJ whole genome shotgun (WGS) entry which is preliminary data.</text>
</comment>
<evidence type="ECO:0000256" key="5">
    <source>
        <dbReference type="ARBA" id="ARBA00022729"/>
    </source>
</evidence>
<proteinExistence type="inferred from homology"/>
<reference evidence="11" key="1">
    <citation type="journal article" date="2019" name="Int. J. Syst. Evol. Microbiol.">
        <title>The Global Catalogue of Microorganisms (GCM) 10K type strain sequencing project: providing services to taxonomists for standard genome sequencing and annotation.</title>
        <authorList>
            <consortium name="The Broad Institute Genomics Platform"/>
            <consortium name="The Broad Institute Genome Sequencing Center for Infectious Disease"/>
            <person name="Wu L."/>
            <person name="Ma J."/>
        </authorList>
    </citation>
    <scope>NUCLEOTIDE SEQUENCE [LARGE SCALE GENOMIC DNA]</scope>
    <source>
        <strain evidence="11">KCTC 42248</strain>
    </source>
</reference>